<gene>
    <name evidence="2" type="ORF">DW099_16350</name>
</gene>
<dbReference type="RefSeq" id="WP_118336390.1">
    <property type="nucleotide sequence ID" value="NZ_AP025567.1"/>
</dbReference>
<dbReference type="OrthoDB" id="2081282at2"/>
<keyword evidence="1" id="KW-0812">Transmembrane</keyword>
<dbReference type="AlphaFoldDB" id="A0A415DX75"/>
<proteinExistence type="predicted"/>
<organism evidence="2 3">
    <name type="scientific">Emergencia timonensis</name>
    <dbReference type="NCBI Taxonomy" id="1776384"/>
    <lineage>
        <taxon>Bacteria</taxon>
        <taxon>Bacillati</taxon>
        <taxon>Bacillota</taxon>
        <taxon>Clostridia</taxon>
        <taxon>Peptostreptococcales</taxon>
        <taxon>Anaerovoracaceae</taxon>
        <taxon>Emergencia</taxon>
    </lineage>
</organism>
<dbReference type="SUPFAM" id="SSF49265">
    <property type="entry name" value="Fibronectin type III"/>
    <property type="match status" value="1"/>
</dbReference>
<accession>A0A415DX75</accession>
<evidence type="ECO:0000313" key="3">
    <source>
        <dbReference type="Proteomes" id="UP000284841"/>
    </source>
</evidence>
<keyword evidence="3" id="KW-1185">Reference proteome</keyword>
<dbReference type="STRING" id="1776384.GCA_900086585_00038"/>
<feature type="transmembrane region" description="Helical" evidence="1">
    <location>
        <begin position="12"/>
        <end position="29"/>
    </location>
</feature>
<keyword evidence="1" id="KW-0472">Membrane</keyword>
<name>A0A415DX75_9FIRM</name>
<protein>
    <recommendedName>
        <fullName evidence="4">Fibronectin type-III domain-containing protein</fullName>
    </recommendedName>
</protein>
<reference evidence="2 3" key="1">
    <citation type="submission" date="2018-08" db="EMBL/GenBank/DDBJ databases">
        <title>A genome reference for cultivated species of the human gut microbiota.</title>
        <authorList>
            <person name="Zou Y."/>
            <person name="Xue W."/>
            <person name="Luo G."/>
        </authorList>
    </citation>
    <scope>NUCLEOTIDE SEQUENCE [LARGE SCALE GENOMIC DNA]</scope>
    <source>
        <strain evidence="2 3">AM07-24</strain>
    </source>
</reference>
<evidence type="ECO:0000313" key="2">
    <source>
        <dbReference type="EMBL" id="RHJ85262.1"/>
    </source>
</evidence>
<dbReference type="EMBL" id="QRMS01000005">
    <property type="protein sequence ID" value="RHJ85262.1"/>
    <property type="molecule type" value="Genomic_DNA"/>
</dbReference>
<dbReference type="InterPro" id="IPR013783">
    <property type="entry name" value="Ig-like_fold"/>
</dbReference>
<evidence type="ECO:0008006" key="4">
    <source>
        <dbReference type="Google" id="ProtNLM"/>
    </source>
</evidence>
<comment type="caution">
    <text evidence="2">The sequence shown here is derived from an EMBL/GenBank/DDBJ whole genome shotgun (WGS) entry which is preliminary data.</text>
</comment>
<dbReference type="InterPro" id="IPR036116">
    <property type="entry name" value="FN3_sf"/>
</dbReference>
<keyword evidence="1" id="KW-1133">Transmembrane helix</keyword>
<dbReference type="Gene3D" id="2.60.40.10">
    <property type="entry name" value="Immunoglobulins"/>
    <property type="match status" value="1"/>
</dbReference>
<evidence type="ECO:0000256" key="1">
    <source>
        <dbReference type="SAM" id="Phobius"/>
    </source>
</evidence>
<dbReference type="Proteomes" id="UP000284841">
    <property type="component" value="Unassembled WGS sequence"/>
</dbReference>
<sequence>MKTNQRIKHITSVVLIGIMLFTCLSLVGLNREDAYGAAEKTATIYVTMSVKGDIAVADGEVMAEVPVKVKTADGMTTIDAVMEAFHKEYKPDGYLCDQFVSKLWGIETSNTLFFINNLSITSGVKSEPVKNGDRIIASVNADDKYYSDYFSYFGKTAITGITGGSVTLCLQGFMGMTQNADPQAIPNAELGIVSEDGFQKLDGIVTDQDGKVVIQLDKDTFQAGKTYYLSARGTVPTTATDWNTAGNPAVNVDAPLIAPICKITVDSKVAAGVKATRITHLKTKASKGKVTLTWKKTKGYKADGYQIYRSVKKDGVYRSIGKTTAKKYTNRSSLKKGTRYYYKVRGYRTMDKKIVYTKWSQIVSAKAK</sequence>